<protein>
    <recommendedName>
        <fullName evidence="3">Co-chaperone DjlA N-terminal domain-containing protein</fullName>
    </recommendedName>
</protein>
<proteinExistence type="predicted"/>
<dbReference type="Proteomes" id="UP000321595">
    <property type="component" value="Chromosome"/>
</dbReference>
<evidence type="ECO:0008006" key="3">
    <source>
        <dbReference type="Google" id="ProtNLM"/>
    </source>
</evidence>
<reference evidence="1 2" key="1">
    <citation type="submission" date="2019-08" db="EMBL/GenBank/DDBJ databases">
        <authorList>
            <person name="Liang Q."/>
        </authorList>
    </citation>
    <scope>NUCLEOTIDE SEQUENCE [LARGE SCALE GENOMIC DNA]</scope>
    <source>
        <strain evidence="1 2">V1718</strain>
    </source>
</reference>
<gene>
    <name evidence="1" type="ORF">FRD01_18445</name>
</gene>
<dbReference type="EMBL" id="CP042467">
    <property type="protein sequence ID" value="QED29184.1"/>
    <property type="molecule type" value="Genomic_DNA"/>
</dbReference>
<dbReference type="SUPFAM" id="SSF158682">
    <property type="entry name" value="TerB-like"/>
    <property type="match status" value="1"/>
</dbReference>
<dbReference type="Gene3D" id="1.10.3680.10">
    <property type="entry name" value="TerB-like"/>
    <property type="match status" value="1"/>
</dbReference>
<organism evidence="1 2">
    <name type="scientific">Microvenator marinus</name>
    <dbReference type="NCBI Taxonomy" id="2600177"/>
    <lineage>
        <taxon>Bacteria</taxon>
        <taxon>Deltaproteobacteria</taxon>
        <taxon>Bradymonadales</taxon>
        <taxon>Microvenatoraceae</taxon>
        <taxon>Microvenator</taxon>
    </lineage>
</organism>
<dbReference type="RefSeq" id="WP_146962349.1">
    <property type="nucleotide sequence ID" value="NZ_CP042467.1"/>
</dbReference>
<evidence type="ECO:0000313" key="2">
    <source>
        <dbReference type="Proteomes" id="UP000321595"/>
    </source>
</evidence>
<dbReference type="AlphaFoldDB" id="A0A5B8XUV2"/>
<sequence length="127" mass="14330">MAQYSELENLDPPTLDALVKMMVWVVYSDFDEELSESMTVIRLASQIGWEYDEPAGAVIRWAEELKVHNNVQLQEACAQLAARIPSQAQREQAIALFEEVARADGKVMAGENLLLDWLKEAFEEEGS</sequence>
<dbReference type="InterPro" id="IPR029024">
    <property type="entry name" value="TerB-like"/>
</dbReference>
<dbReference type="KEGG" id="bbae:FRD01_18445"/>
<evidence type="ECO:0000313" key="1">
    <source>
        <dbReference type="EMBL" id="QED29184.1"/>
    </source>
</evidence>
<accession>A0A5B8XUV2</accession>
<name>A0A5B8XUV2_9DELT</name>
<keyword evidence="2" id="KW-1185">Reference proteome</keyword>